<dbReference type="Pfam" id="PF01433">
    <property type="entry name" value="Peptidase_M1"/>
    <property type="match status" value="1"/>
</dbReference>
<evidence type="ECO:0000256" key="5">
    <source>
        <dbReference type="ARBA" id="ARBA00022723"/>
    </source>
</evidence>
<dbReference type="SUPFAM" id="SSF55486">
    <property type="entry name" value="Metalloproteases ('zincins'), catalytic domain"/>
    <property type="match status" value="1"/>
</dbReference>
<feature type="domain" description="Peptidase M1 membrane alanine aminopeptidase" evidence="9">
    <location>
        <begin position="1"/>
        <end position="142"/>
    </location>
</feature>
<evidence type="ECO:0000259" key="9">
    <source>
        <dbReference type="Pfam" id="PF01433"/>
    </source>
</evidence>
<comment type="similarity">
    <text evidence="2">Belongs to the peptidase M1 family.</text>
</comment>
<dbReference type="RefSeq" id="XP_008219923.1">
    <property type="nucleotide sequence ID" value="XM_008221701.1"/>
</dbReference>
<reference evidence="10" key="1">
    <citation type="journal article" date="2012" name="Nat. Commun.">
        <title>The genome of Prunus mume.</title>
        <authorList>
            <person name="Zhang Q."/>
            <person name="Chen W."/>
            <person name="Sun L."/>
            <person name="Zhao F."/>
            <person name="Huang B."/>
            <person name="Yang W."/>
            <person name="Tao Y."/>
            <person name="Wang J."/>
            <person name="Yuan Z."/>
            <person name="Fan G."/>
            <person name="Xing Z."/>
            <person name="Han C."/>
            <person name="Pan H."/>
            <person name="Zhong X."/>
            <person name="Shi W."/>
            <person name="Liang X."/>
            <person name="Du D."/>
            <person name="Sun F."/>
            <person name="Xu Z."/>
            <person name="Hao R."/>
            <person name="Lv T."/>
            <person name="Lv Y."/>
            <person name="Zheng Z."/>
            <person name="Sun M."/>
            <person name="Luo L."/>
            <person name="Cai M."/>
            <person name="Gao Y."/>
            <person name="Wang J."/>
            <person name="Yin Y."/>
            <person name="Xu X."/>
            <person name="Cheng T."/>
            <person name="Wang J."/>
        </authorList>
    </citation>
    <scope>NUCLEOTIDE SEQUENCE [LARGE SCALE GENOMIC DNA]</scope>
</reference>
<accession>A0ABM0N5N9</accession>
<dbReference type="PANTHER" id="PTHR11533:SF174">
    <property type="entry name" value="PUROMYCIN-SENSITIVE AMINOPEPTIDASE-RELATED"/>
    <property type="match status" value="1"/>
</dbReference>
<reference evidence="11" key="2">
    <citation type="submission" date="2025-08" db="UniProtKB">
        <authorList>
            <consortium name="RefSeq"/>
        </authorList>
    </citation>
    <scope>IDENTIFICATION</scope>
</reference>
<evidence type="ECO:0000256" key="2">
    <source>
        <dbReference type="ARBA" id="ARBA00010136"/>
    </source>
</evidence>
<organism evidence="10 11">
    <name type="scientific">Prunus mume</name>
    <name type="common">Japanese apricot</name>
    <name type="synonym">Armeniaca mume</name>
    <dbReference type="NCBI Taxonomy" id="102107"/>
    <lineage>
        <taxon>Eukaryota</taxon>
        <taxon>Viridiplantae</taxon>
        <taxon>Streptophyta</taxon>
        <taxon>Embryophyta</taxon>
        <taxon>Tracheophyta</taxon>
        <taxon>Spermatophyta</taxon>
        <taxon>Magnoliopsida</taxon>
        <taxon>eudicotyledons</taxon>
        <taxon>Gunneridae</taxon>
        <taxon>Pentapetalae</taxon>
        <taxon>rosids</taxon>
        <taxon>fabids</taxon>
        <taxon>Rosales</taxon>
        <taxon>Rosaceae</taxon>
        <taxon>Amygdaloideae</taxon>
        <taxon>Amygdaleae</taxon>
        <taxon>Prunus</taxon>
    </lineage>
</organism>
<evidence type="ECO:0000256" key="4">
    <source>
        <dbReference type="ARBA" id="ARBA00022670"/>
    </source>
</evidence>
<evidence type="ECO:0000256" key="6">
    <source>
        <dbReference type="ARBA" id="ARBA00022801"/>
    </source>
</evidence>
<evidence type="ECO:0000313" key="11">
    <source>
        <dbReference type="RefSeq" id="XP_008219923.1"/>
    </source>
</evidence>
<dbReference type="InterPro" id="IPR027268">
    <property type="entry name" value="Peptidase_M4/M1_CTD_sf"/>
</dbReference>
<name>A0ABM0N5N9_PRUMU</name>
<protein>
    <submittedName>
        <fullName evidence="11">Aminopeptidase M1-like</fullName>
    </submittedName>
</protein>
<comment type="cofactor">
    <cofactor evidence="1">
        <name>Zn(2+)</name>
        <dbReference type="ChEBI" id="CHEBI:29105"/>
    </cofactor>
</comment>
<evidence type="ECO:0000313" key="10">
    <source>
        <dbReference type="Proteomes" id="UP000694861"/>
    </source>
</evidence>
<dbReference type="InterPro" id="IPR014782">
    <property type="entry name" value="Peptidase_M1_dom"/>
</dbReference>
<gene>
    <name evidence="11" type="primary">LOC103320084</name>
</gene>
<dbReference type="PANTHER" id="PTHR11533">
    <property type="entry name" value="PROTEASE M1 ZINC METALLOPROTEASE"/>
    <property type="match status" value="1"/>
</dbReference>
<dbReference type="GeneID" id="103320084"/>
<dbReference type="InterPro" id="IPR050344">
    <property type="entry name" value="Peptidase_M1_aminopeptidases"/>
</dbReference>
<evidence type="ECO:0000256" key="8">
    <source>
        <dbReference type="ARBA" id="ARBA00023049"/>
    </source>
</evidence>
<sequence length="160" mass="18152">MVAIPDFPGAMENYGLDTYQETALLFDEQNSAAANKQWVATAMARELAHQWFGNLETMEWWTHLWLNEGFATWVSYLATDSMFPEWKMWTKFLDEITGGLKLDGLEGSHPIEVEINHATEVDEGGSVIRMLQNYIDAECFQASGHAGFLEDRDLEEVVGL</sequence>
<dbReference type="InterPro" id="IPR001930">
    <property type="entry name" value="Peptidase_M1"/>
</dbReference>
<evidence type="ECO:0000256" key="1">
    <source>
        <dbReference type="ARBA" id="ARBA00001947"/>
    </source>
</evidence>
<keyword evidence="3" id="KW-0031">Aminopeptidase</keyword>
<keyword evidence="7" id="KW-0862">Zinc</keyword>
<evidence type="ECO:0000256" key="7">
    <source>
        <dbReference type="ARBA" id="ARBA00022833"/>
    </source>
</evidence>
<keyword evidence="6" id="KW-0378">Hydrolase</keyword>
<keyword evidence="4" id="KW-0645">Protease</keyword>
<dbReference type="PRINTS" id="PR00756">
    <property type="entry name" value="ALADIPTASE"/>
</dbReference>
<keyword evidence="8" id="KW-0482">Metalloprotease</keyword>
<keyword evidence="5" id="KW-0479">Metal-binding</keyword>
<dbReference type="Proteomes" id="UP000694861">
    <property type="component" value="Linkage group LG2"/>
</dbReference>
<dbReference type="Gene3D" id="1.10.390.10">
    <property type="entry name" value="Neutral Protease Domain 2"/>
    <property type="match status" value="1"/>
</dbReference>
<evidence type="ECO:0000256" key="3">
    <source>
        <dbReference type="ARBA" id="ARBA00022438"/>
    </source>
</evidence>
<proteinExistence type="inferred from homology"/>
<keyword evidence="10" id="KW-1185">Reference proteome</keyword>